<gene>
    <name evidence="6" type="primary">ybjG</name>
    <name evidence="6" type="ordered locus">EBL_c25690</name>
</gene>
<keyword evidence="4" id="KW-0472">Membrane</keyword>
<evidence type="ECO:0000256" key="2">
    <source>
        <dbReference type="ARBA" id="ARBA00032707"/>
    </source>
</evidence>
<dbReference type="AlphaFoldDB" id="I2BAV1"/>
<evidence type="ECO:0000313" key="6">
    <source>
        <dbReference type="EMBL" id="AFJ47655.1"/>
    </source>
</evidence>
<dbReference type="KEGG" id="ebt:EBL_c25690"/>
<sequence>MLDALNRYWFLQINATPDSAPWLLTAAQIIARDVILIIPALLVVLWLWGPGTRLDNRRQLALKISLALVFSLGISLTIGLLLPHPRPFAVGLGYHFLAHAPDSSFPSDHATAAFTLAIALLCWHRLWSGIVLLVIATAIGGSRVYLGIHWPLDILGAVLAALMGCLLSALVCSCWGGPLYRQLLALYRRSFAFPIRKGWVRG</sequence>
<dbReference type="InterPro" id="IPR000326">
    <property type="entry name" value="PAP2/HPO"/>
</dbReference>
<dbReference type="HOGENOM" id="CLU_072573_8_2_6"/>
<dbReference type="SUPFAM" id="SSF48317">
    <property type="entry name" value="Acid phosphatase/Vanadium-dependent haloperoxidase"/>
    <property type="match status" value="1"/>
</dbReference>
<protein>
    <recommendedName>
        <fullName evidence="1">undecaprenyl-diphosphate phosphatase</fullName>
        <ecNumber evidence="1">3.6.1.27</ecNumber>
    </recommendedName>
    <alternativeName>
        <fullName evidence="2">Undecaprenyl pyrophosphate phosphatase</fullName>
    </alternativeName>
</protein>
<dbReference type="Pfam" id="PF01569">
    <property type="entry name" value="PAP2"/>
    <property type="match status" value="1"/>
</dbReference>
<organism evidence="6 7">
    <name type="scientific">Shimwellia blattae (strain ATCC 29907 / DSM 4481 / JCM 1650 / NBRC 105725 / CDC 9005-74)</name>
    <name type="common">Escherichia blattae</name>
    <dbReference type="NCBI Taxonomy" id="630626"/>
    <lineage>
        <taxon>Bacteria</taxon>
        <taxon>Pseudomonadati</taxon>
        <taxon>Pseudomonadota</taxon>
        <taxon>Gammaproteobacteria</taxon>
        <taxon>Enterobacterales</taxon>
        <taxon>Enterobacteriaceae</taxon>
        <taxon>Shimwellia</taxon>
    </lineage>
</organism>
<evidence type="ECO:0000313" key="7">
    <source>
        <dbReference type="Proteomes" id="UP000001955"/>
    </source>
</evidence>
<keyword evidence="4" id="KW-0812">Transmembrane</keyword>
<feature type="transmembrane region" description="Helical" evidence="4">
    <location>
        <begin position="20"/>
        <end position="48"/>
    </location>
</feature>
<dbReference type="PANTHER" id="PTHR14969:SF13">
    <property type="entry name" value="AT30094P"/>
    <property type="match status" value="1"/>
</dbReference>
<evidence type="ECO:0000259" key="5">
    <source>
        <dbReference type="SMART" id="SM00014"/>
    </source>
</evidence>
<feature type="transmembrane region" description="Helical" evidence="4">
    <location>
        <begin position="130"/>
        <end position="148"/>
    </location>
</feature>
<dbReference type="GO" id="GO:0005886">
    <property type="term" value="C:plasma membrane"/>
    <property type="evidence" value="ECO:0007669"/>
    <property type="project" value="InterPro"/>
</dbReference>
<evidence type="ECO:0000256" key="3">
    <source>
        <dbReference type="ARBA" id="ARBA00047594"/>
    </source>
</evidence>
<dbReference type="Gene3D" id="1.20.144.10">
    <property type="entry name" value="Phosphatidic acid phosphatase type 2/haloperoxidase"/>
    <property type="match status" value="1"/>
</dbReference>
<dbReference type="CDD" id="cd03385">
    <property type="entry name" value="PAP2_BcrC_like"/>
    <property type="match status" value="1"/>
</dbReference>
<dbReference type="RefSeq" id="WP_002439450.1">
    <property type="nucleotide sequence ID" value="NC_017910.1"/>
</dbReference>
<dbReference type="EMBL" id="CP001560">
    <property type="protein sequence ID" value="AFJ47655.1"/>
    <property type="molecule type" value="Genomic_DNA"/>
</dbReference>
<dbReference type="SMART" id="SM00014">
    <property type="entry name" value="acidPPc"/>
    <property type="match status" value="1"/>
</dbReference>
<accession>K6VWR2</accession>
<dbReference type="STRING" id="630626.EBL_c25690"/>
<dbReference type="eggNOG" id="COG0671">
    <property type="taxonomic scope" value="Bacteria"/>
</dbReference>
<name>I2BAV1_SHIBC</name>
<dbReference type="InterPro" id="IPR033879">
    <property type="entry name" value="UPP_Pase"/>
</dbReference>
<dbReference type="OrthoDB" id="9801622at2"/>
<accession>I2BAV1</accession>
<feature type="transmembrane region" description="Helical" evidence="4">
    <location>
        <begin position="60"/>
        <end position="83"/>
    </location>
</feature>
<dbReference type="NCBIfam" id="NF008813">
    <property type="entry name" value="PRK11837.1"/>
    <property type="match status" value="1"/>
</dbReference>
<evidence type="ECO:0000256" key="1">
    <source>
        <dbReference type="ARBA" id="ARBA00012374"/>
    </source>
</evidence>
<dbReference type="InterPro" id="IPR036938">
    <property type="entry name" value="PAP2/HPO_sf"/>
</dbReference>
<reference evidence="6 7" key="1">
    <citation type="journal article" date="2012" name="J. Bacteriol.">
        <title>Complete genome sequence of the B12-producing Shimwellia blattae strain DSM 4481, isolated from a cockroach.</title>
        <authorList>
            <person name="Brzuszkiewicz E."/>
            <person name="Waschkowitz T."/>
            <person name="Wiezer A."/>
            <person name="Daniel R."/>
        </authorList>
    </citation>
    <scope>NUCLEOTIDE SEQUENCE [LARGE SCALE GENOMIC DNA]</scope>
    <source>
        <strain evidence="7">ATCC 29907 / DSM 4481 / JCM 1650 / NBRC 105725 / CDC 9005-74</strain>
    </source>
</reference>
<comment type="catalytic activity">
    <reaction evidence="3">
        <text>di-trans,octa-cis-undecaprenyl diphosphate + H2O = di-trans,octa-cis-undecaprenyl phosphate + phosphate + H(+)</text>
        <dbReference type="Rhea" id="RHEA:28094"/>
        <dbReference type="ChEBI" id="CHEBI:15377"/>
        <dbReference type="ChEBI" id="CHEBI:15378"/>
        <dbReference type="ChEBI" id="CHEBI:43474"/>
        <dbReference type="ChEBI" id="CHEBI:58405"/>
        <dbReference type="ChEBI" id="CHEBI:60392"/>
        <dbReference type="EC" id="3.6.1.27"/>
    </reaction>
</comment>
<keyword evidence="4" id="KW-1133">Transmembrane helix</keyword>
<dbReference type="Proteomes" id="UP000001955">
    <property type="component" value="Chromosome"/>
</dbReference>
<feature type="transmembrane region" description="Helical" evidence="4">
    <location>
        <begin position="154"/>
        <end position="180"/>
    </location>
</feature>
<feature type="transmembrane region" description="Helical" evidence="4">
    <location>
        <begin position="103"/>
        <end position="123"/>
    </location>
</feature>
<dbReference type="PANTHER" id="PTHR14969">
    <property type="entry name" value="SPHINGOSINE-1-PHOSPHATE PHOSPHOHYDROLASE"/>
    <property type="match status" value="1"/>
</dbReference>
<keyword evidence="7" id="KW-1185">Reference proteome</keyword>
<evidence type="ECO:0000256" key="4">
    <source>
        <dbReference type="SAM" id="Phobius"/>
    </source>
</evidence>
<proteinExistence type="predicted"/>
<dbReference type="GO" id="GO:0050380">
    <property type="term" value="F:undecaprenyl-diphosphatase activity"/>
    <property type="evidence" value="ECO:0007669"/>
    <property type="project" value="UniProtKB-EC"/>
</dbReference>
<dbReference type="EC" id="3.6.1.27" evidence="1"/>
<feature type="domain" description="Phosphatidic acid phosphatase type 2/haloperoxidase" evidence="5">
    <location>
        <begin position="62"/>
        <end position="168"/>
    </location>
</feature>